<proteinExistence type="predicted"/>
<dbReference type="AlphaFoldDB" id="A0A6A6I643"/>
<feature type="domain" description="FAD/NAD(P)-binding" evidence="1">
    <location>
        <begin position="8"/>
        <end position="304"/>
    </location>
</feature>
<dbReference type="GeneID" id="54582976"/>
<dbReference type="InterPro" id="IPR023753">
    <property type="entry name" value="FAD/NAD-binding_dom"/>
</dbReference>
<dbReference type="OrthoDB" id="202203at2759"/>
<dbReference type="InterPro" id="IPR036188">
    <property type="entry name" value="FAD/NAD-bd_sf"/>
</dbReference>
<dbReference type="GO" id="GO:0005737">
    <property type="term" value="C:cytoplasm"/>
    <property type="evidence" value="ECO:0007669"/>
    <property type="project" value="TreeGrafter"/>
</dbReference>
<dbReference type="GO" id="GO:0004174">
    <property type="term" value="F:electron-transferring-flavoprotein dehydrogenase activity"/>
    <property type="evidence" value="ECO:0007669"/>
    <property type="project" value="TreeGrafter"/>
</dbReference>
<dbReference type="EMBL" id="ML987200">
    <property type="protein sequence ID" value="KAF2245412.1"/>
    <property type="molecule type" value="Genomic_DNA"/>
</dbReference>
<dbReference type="Proteomes" id="UP000800094">
    <property type="component" value="Unassembled WGS sequence"/>
</dbReference>
<dbReference type="PANTHER" id="PTHR43735:SF25">
    <property type="entry name" value="NAD(P)H DEHYDROGENASE 3"/>
    <property type="match status" value="1"/>
</dbReference>
<dbReference type="PRINTS" id="PR00411">
    <property type="entry name" value="PNDRDTASEI"/>
</dbReference>
<dbReference type="PANTHER" id="PTHR43735">
    <property type="entry name" value="APOPTOSIS-INDUCING FACTOR 1"/>
    <property type="match status" value="1"/>
</dbReference>
<sequence>MSAQQTHNVVIVGGNFGGVNLAHYLLQQSFPALKKLDPTTSHRVTLVTPNDHFFFKIASPRALINPTLIPDDKIFRSISEAFKDYDKETFTFLQGKATCVRPEDKSITIASASDPQREIKYDSLVIATGTTSTSPLWTLHDNHEQSRTTLKALHSTLPKASTVLIAGAGPVGVETAGEIASAYPDAKITLITPGERVLPRVKPSISAEAKQALEDLGVTLRLNTGLAEVTADIDIRPIQLSDGSSKNPDVFINATGPRTMNTAWLPSDWLDSESRVRTSDPYFRVKGNTKTKGVYVIGDVVSGTNKTAIEIDAMVPTVASSIAADIAQGKVQSTGGLMAWLNPFGKASNLVQREYKPMKDTIIVPIGPSGGVGQVFGWGMPSFMVRKGKAESFLMELVEPLVTGKKWV</sequence>
<dbReference type="PRINTS" id="PR00368">
    <property type="entry name" value="FADPNR"/>
</dbReference>
<accession>A0A6A6I643</accession>
<name>A0A6A6I643_9PLEO</name>
<dbReference type="Gene3D" id="3.50.50.100">
    <property type="match status" value="1"/>
</dbReference>
<evidence type="ECO:0000259" key="1">
    <source>
        <dbReference type="Pfam" id="PF07992"/>
    </source>
</evidence>
<keyword evidence="3" id="KW-1185">Reference proteome</keyword>
<dbReference type="SUPFAM" id="SSF51905">
    <property type="entry name" value="FAD/NAD(P)-binding domain"/>
    <property type="match status" value="1"/>
</dbReference>
<dbReference type="Pfam" id="PF07992">
    <property type="entry name" value="Pyr_redox_2"/>
    <property type="match status" value="1"/>
</dbReference>
<reference evidence="2" key="1">
    <citation type="journal article" date="2020" name="Stud. Mycol.">
        <title>101 Dothideomycetes genomes: a test case for predicting lifestyles and emergence of pathogens.</title>
        <authorList>
            <person name="Haridas S."/>
            <person name="Albert R."/>
            <person name="Binder M."/>
            <person name="Bloem J."/>
            <person name="Labutti K."/>
            <person name="Salamov A."/>
            <person name="Andreopoulos B."/>
            <person name="Baker S."/>
            <person name="Barry K."/>
            <person name="Bills G."/>
            <person name="Bluhm B."/>
            <person name="Cannon C."/>
            <person name="Castanera R."/>
            <person name="Culley D."/>
            <person name="Daum C."/>
            <person name="Ezra D."/>
            <person name="Gonzalez J."/>
            <person name="Henrissat B."/>
            <person name="Kuo A."/>
            <person name="Liang C."/>
            <person name="Lipzen A."/>
            <person name="Lutzoni F."/>
            <person name="Magnuson J."/>
            <person name="Mondo S."/>
            <person name="Nolan M."/>
            <person name="Ohm R."/>
            <person name="Pangilinan J."/>
            <person name="Park H.-J."/>
            <person name="Ramirez L."/>
            <person name="Alfaro M."/>
            <person name="Sun H."/>
            <person name="Tritt A."/>
            <person name="Yoshinaga Y."/>
            <person name="Zwiers L.-H."/>
            <person name="Turgeon B."/>
            <person name="Goodwin S."/>
            <person name="Spatafora J."/>
            <person name="Crous P."/>
            <person name="Grigoriev I."/>
        </authorList>
    </citation>
    <scope>NUCLEOTIDE SEQUENCE</scope>
    <source>
        <strain evidence="2">CBS 122368</strain>
    </source>
</reference>
<protein>
    <submittedName>
        <fullName evidence="2">FAD/NAD(P)-binding domain-containing protein</fullName>
    </submittedName>
</protein>
<evidence type="ECO:0000313" key="2">
    <source>
        <dbReference type="EMBL" id="KAF2245412.1"/>
    </source>
</evidence>
<evidence type="ECO:0000313" key="3">
    <source>
        <dbReference type="Proteomes" id="UP000800094"/>
    </source>
</evidence>
<organism evidence="2 3">
    <name type="scientific">Trematosphaeria pertusa</name>
    <dbReference type="NCBI Taxonomy" id="390896"/>
    <lineage>
        <taxon>Eukaryota</taxon>
        <taxon>Fungi</taxon>
        <taxon>Dikarya</taxon>
        <taxon>Ascomycota</taxon>
        <taxon>Pezizomycotina</taxon>
        <taxon>Dothideomycetes</taxon>
        <taxon>Pleosporomycetidae</taxon>
        <taxon>Pleosporales</taxon>
        <taxon>Massarineae</taxon>
        <taxon>Trematosphaeriaceae</taxon>
        <taxon>Trematosphaeria</taxon>
    </lineage>
</organism>
<dbReference type="RefSeq" id="XP_033680416.1">
    <property type="nucleotide sequence ID" value="XM_033829646.1"/>
</dbReference>
<gene>
    <name evidence="2" type="ORF">BU26DRAFT_521871</name>
</gene>
<dbReference type="GO" id="GO:0050660">
    <property type="term" value="F:flavin adenine dinucleotide binding"/>
    <property type="evidence" value="ECO:0007669"/>
    <property type="project" value="TreeGrafter"/>
</dbReference>